<accession>A0A9E7KPD5</accession>
<evidence type="ECO:0000256" key="4">
    <source>
        <dbReference type="ARBA" id="ARBA00022568"/>
    </source>
</evidence>
<keyword evidence="16" id="KW-1185">Reference proteome</keyword>
<evidence type="ECO:0000256" key="13">
    <source>
        <dbReference type="ARBA" id="ARBA00038333"/>
    </source>
</evidence>
<dbReference type="PROSITE" id="PS50222">
    <property type="entry name" value="EF_HAND_2"/>
    <property type="match status" value="2"/>
</dbReference>
<keyword evidence="9" id="KW-0809">Transit peptide</keyword>
<keyword evidence="7" id="KW-0999">Mitochondrion inner membrane</keyword>
<evidence type="ECO:0000313" key="16">
    <source>
        <dbReference type="Proteomes" id="UP001055439"/>
    </source>
</evidence>
<dbReference type="SMART" id="SM00054">
    <property type="entry name" value="EFh"/>
    <property type="match status" value="3"/>
</dbReference>
<dbReference type="InterPro" id="IPR039800">
    <property type="entry name" value="MICU1/2/3"/>
</dbReference>
<evidence type="ECO:0000313" key="15">
    <source>
        <dbReference type="EMBL" id="URE24636.1"/>
    </source>
</evidence>
<comment type="similarity">
    <text evidence="13">Belongs to the MICU1 family. MICU1 subfamily.</text>
</comment>
<sequence>MWLLLVSTLRRSAIRSRSTYARFGSFAAAEKGHGPSDRDLGAIGSAVVGVLAVGASGLGLWLVPSSSSFPGSSLYFADSDLAQKEPDLRIVSNDAKIEKKAKFLFADSYRRRVFFNYEKRIRLRSSPEKIFEYFATSKNPKGEICMTPADFMRAVIPVFPPSESNIVREGYLRGECVPGELHCAPSSFFMLFDTDSDGLISFPEYIFFVTLLSIPESSFSVAFKMFDLDNNGEIEREEFKKVIGLMRSYNRQGVSHSNGLRFGLKVGGSIENGGLLQSFFGKDGTGCLQHDTFVQFLRDLHDEYGDFIQLKPYVDAVRLCVWNLPIMTSSQGELFQLRILLSMVASADMNRINKLLDQVDELDNNPSVRDIHITFEEFKAFAELPGRKSVSLVVNAMPFYMNCVSGKNKIHWIMVQVCGVSLTENADEIIFHIFDTNRDGSLSSEEFLRAVQRRETDIREPSSTGIMGLLSCWLHCRRHCSLSQLFG</sequence>
<comment type="subcellular location">
    <subcellularLocation>
        <location evidence="1">Mitochondrion inner membrane</location>
    </subcellularLocation>
    <subcellularLocation>
        <location evidence="2">Mitochondrion intermembrane space</location>
    </subcellularLocation>
</comment>
<evidence type="ECO:0000259" key="14">
    <source>
        <dbReference type="PROSITE" id="PS50222"/>
    </source>
</evidence>
<dbReference type="EMBL" id="CP097510">
    <property type="protein sequence ID" value="URE24636.1"/>
    <property type="molecule type" value="Genomic_DNA"/>
</dbReference>
<dbReference type="PROSITE" id="PS00018">
    <property type="entry name" value="EF_HAND_1"/>
    <property type="match status" value="2"/>
</dbReference>
<dbReference type="AlphaFoldDB" id="A0A9E7KPD5"/>
<dbReference type="GO" id="GO:0005509">
    <property type="term" value="F:calcium ion binding"/>
    <property type="evidence" value="ECO:0007669"/>
    <property type="project" value="InterPro"/>
</dbReference>
<dbReference type="GO" id="GO:1990246">
    <property type="term" value="C:uniplex complex"/>
    <property type="evidence" value="ECO:0007669"/>
    <property type="project" value="TreeGrafter"/>
</dbReference>
<evidence type="ECO:0000256" key="11">
    <source>
        <dbReference type="ARBA" id="ARBA00023128"/>
    </source>
</evidence>
<dbReference type="Gene3D" id="1.10.238.10">
    <property type="entry name" value="EF-hand"/>
    <property type="match status" value="2"/>
</dbReference>
<dbReference type="CDD" id="cd00051">
    <property type="entry name" value="EFh"/>
    <property type="match status" value="1"/>
</dbReference>
<protein>
    <submittedName>
        <fullName evidence="15">Calcium uptake protein 1</fullName>
    </submittedName>
</protein>
<evidence type="ECO:0000256" key="1">
    <source>
        <dbReference type="ARBA" id="ARBA00004273"/>
    </source>
</evidence>
<keyword evidence="10" id="KW-0406">Ion transport</keyword>
<feature type="domain" description="EF-hand" evidence="14">
    <location>
        <begin position="422"/>
        <end position="457"/>
    </location>
</feature>
<keyword evidence="8" id="KW-0106">Calcium</keyword>
<evidence type="ECO:0000256" key="6">
    <source>
        <dbReference type="ARBA" id="ARBA00022737"/>
    </source>
</evidence>
<dbReference type="PANTHER" id="PTHR12294">
    <property type="entry name" value="EF HAND DOMAIN FAMILY A1,A2-RELATED"/>
    <property type="match status" value="1"/>
</dbReference>
<dbReference type="GO" id="GO:0036444">
    <property type="term" value="P:calcium import into the mitochondrion"/>
    <property type="evidence" value="ECO:0007669"/>
    <property type="project" value="TreeGrafter"/>
</dbReference>
<evidence type="ECO:0000256" key="3">
    <source>
        <dbReference type="ARBA" id="ARBA00022448"/>
    </source>
</evidence>
<dbReference type="GO" id="GO:0051560">
    <property type="term" value="P:mitochondrial calcium ion homeostasis"/>
    <property type="evidence" value="ECO:0007669"/>
    <property type="project" value="TreeGrafter"/>
</dbReference>
<keyword evidence="3" id="KW-0813">Transport</keyword>
<keyword evidence="5" id="KW-0479">Metal-binding</keyword>
<dbReference type="Pfam" id="PF13405">
    <property type="entry name" value="EF-hand_6"/>
    <property type="match status" value="1"/>
</dbReference>
<dbReference type="GO" id="GO:0005758">
    <property type="term" value="C:mitochondrial intermembrane space"/>
    <property type="evidence" value="ECO:0007669"/>
    <property type="project" value="UniProtKB-SubCell"/>
</dbReference>
<evidence type="ECO:0000256" key="5">
    <source>
        <dbReference type="ARBA" id="ARBA00022723"/>
    </source>
</evidence>
<evidence type="ECO:0000256" key="2">
    <source>
        <dbReference type="ARBA" id="ARBA00004569"/>
    </source>
</evidence>
<evidence type="ECO:0000256" key="7">
    <source>
        <dbReference type="ARBA" id="ARBA00022792"/>
    </source>
</evidence>
<keyword evidence="6" id="KW-0677">Repeat</keyword>
<keyword evidence="11" id="KW-0496">Mitochondrion</keyword>
<reference evidence="15" key="1">
    <citation type="submission" date="2022-05" db="EMBL/GenBank/DDBJ databases">
        <title>The Musa troglodytarum L. genome provides insights into the mechanism of non-climacteric behaviour and enrichment of carotenoids.</title>
        <authorList>
            <person name="Wang J."/>
        </authorList>
    </citation>
    <scope>NUCLEOTIDE SEQUENCE</scope>
    <source>
        <tissue evidence="15">Leaf</tissue>
    </source>
</reference>
<name>A0A9E7KPD5_9LILI</name>
<proteinExistence type="inferred from homology"/>
<gene>
    <name evidence="15" type="ORF">MUK42_35346</name>
</gene>
<evidence type="ECO:0000256" key="9">
    <source>
        <dbReference type="ARBA" id="ARBA00022946"/>
    </source>
</evidence>
<dbReference type="InterPro" id="IPR002048">
    <property type="entry name" value="EF_hand_dom"/>
</dbReference>
<dbReference type="SUPFAM" id="SSF47473">
    <property type="entry name" value="EF-hand"/>
    <property type="match status" value="2"/>
</dbReference>
<evidence type="ECO:0000256" key="12">
    <source>
        <dbReference type="ARBA" id="ARBA00023136"/>
    </source>
</evidence>
<evidence type="ECO:0000256" key="10">
    <source>
        <dbReference type="ARBA" id="ARBA00023065"/>
    </source>
</evidence>
<dbReference type="Proteomes" id="UP001055439">
    <property type="component" value="Chromosome 8"/>
</dbReference>
<dbReference type="InterPro" id="IPR018247">
    <property type="entry name" value="EF_Hand_1_Ca_BS"/>
</dbReference>
<dbReference type="Pfam" id="PF13202">
    <property type="entry name" value="EF-hand_5"/>
    <property type="match status" value="2"/>
</dbReference>
<dbReference type="PANTHER" id="PTHR12294:SF1">
    <property type="entry name" value="CALCIUM UPTAKE PROTEIN 1, MITOCHONDRIAL"/>
    <property type="match status" value="1"/>
</dbReference>
<dbReference type="OrthoDB" id="186625at2759"/>
<dbReference type="InterPro" id="IPR011992">
    <property type="entry name" value="EF-hand-dom_pair"/>
</dbReference>
<organism evidence="15 16">
    <name type="scientific">Musa troglodytarum</name>
    <name type="common">fe'i banana</name>
    <dbReference type="NCBI Taxonomy" id="320322"/>
    <lineage>
        <taxon>Eukaryota</taxon>
        <taxon>Viridiplantae</taxon>
        <taxon>Streptophyta</taxon>
        <taxon>Embryophyta</taxon>
        <taxon>Tracheophyta</taxon>
        <taxon>Spermatophyta</taxon>
        <taxon>Magnoliopsida</taxon>
        <taxon>Liliopsida</taxon>
        <taxon>Zingiberales</taxon>
        <taxon>Musaceae</taxon>
        <taxon>Musa</taxon>
    </lineage>
</organism>
<keyword evidence="12" id="KW-0472">Membrane</keyword>
<keyword evidence="4" id="KW-0109">Calcium transport</keyword>
<evidence type="ECO:0000256" key="8">
    <source>
        <dbReference type="ARBA" id="ARBA00022837"/>
    </source>
</evidence>
<feature type="domain" description="EF-hand" evidence="14">
    <location>
        <begin position="214"/>
        <end position="249"/>
    </location>
</feature>